<dbReference type="EMBL" id="CACRSW010000023">
    <property type="protein sequence ID" value="VYS99383.1"/>
    <property type="molecule type" value="Genomic_DNA"/>
</dbReference>
<name>A0A6N2T0Q0_9FIRM</name>
<dbReference type="RefSeq" id="WP_156329018.1">
    <property type="nucleotide sequence ID" value="NZ_CACRSW010000023.1"/>
</dbReference>
<dbReference type="AlphaFoldDB" id="A0A6N2T0Q0"/>
<reference evidence="1" key="1">
    <citation type="submission" date="2019-11" db="EMBL/GenBank/DDBJ databases">
        <authorList>
            <person name="Feng L."/>
        </authorList>
    </citation>
    <scope>NUCLEOTIDE SEQUENCE</scope>
    <source>
        <strain evidence="1">AvaginalisLFYP127</strain>
    </source>
</reference>
<sequence>MNFEKVKELVLEWADDKDLLHSENAEKQFMKFIEEVFEFKTELDVWKLYKKFKHDENIEQDLSIEEIERWKNLKLEMGDIFVTLIILCEDLGIDPVVCLEMAYEKISKRKGKTINGTFVKEEDLQS</sequence>
<proteinExistence type="predicted"/>
<dbReference type="Gene3D" id="1.10.287.1080">
    <property type="entry name" value="MazG-like"/>
    <property type="match status" value="1"/>
</dbReference>
<evidence type="ECO:0000313" key="1">
    <source>
        <dbReference type="EMBL" id="VYS99383.1"/>
    </source>
</evidence>
<protein>
    <recommendedName>
        <fullName evidence="2">MazG nucleotide pyrophosphohydrolase domain protein</fullName>
    </recommendedName>
</protein>
<dbReference type="CDD" id="cd11540">
    <property type="entry name" value="NTP-PPase_u3"/>
    <property type="match status" value="1"/>
</dbReference>
<organism evidence="1">
    <name type="scientific">Anaerococcus vaginalis</name>
    <dbReference type="NCBI Taxonomy" id="33037"/>
    <lineage>
        <taxon>Bacteria</taxon>
        <taxon>Bacillati</taxon>
        <taxon>Bacillota</taxon>
        <taxon>Tissierellia</taxon>
        <taxon>Tissierellales</taxon>
        <taxon>Peptoniphilaceae</taxon>
        <taxon>Anaerococcus</taxon>
    </lineage>
</organism>
<accession>A0A6N2T0Q0</accession>
<evidence type="ECO:0008006" key="2">
    <source>
        <dbReference type="Google" id="ProtNLM"/>
    </source>
</evidence>
<dbReference type="SUPFAM" id="SSF101386">
    <property type="entry name" value="all-alpha NTP pyrophosphatases"/>
    <property type="match status" value="1"/>
</dbReference>
<gene>
    <name evidence="1" type="ORF">AVLFYP127_00437</name>
</gene>